<evidence type="ECO:0000256" key="1">
    <source>
        <dbReference type="SAM" id="MobiDB-lite"/>
    </source>
</evidence>
<gene>
    <name evidence="2" type="ORF">LSINAPIS_LOCUS1267</name>
</gene>
<feature type="region of interest" description="Disordered" evidence="1">
    <location>
        <begin position="26"/>
        <end position="65"/>
    </location>
</feature>
<dbReference type="EMBL" id="FZQP02000175">
    <property type="protein sequence ID" value="VVC87737.1"/>
    <property type="molecule type" value="Genomic_DNA"/>
</dbReference>
<name>A0A5E4PS89_9NEOP</name>
<accession>A0A5E4PS89</accession>
<proteinExistence type="predicted"/>
<sequence>MNNKNGKPRPTLLSLVSERDINFTEIYPQPRKQQTISSSKNNKINAFDIMKSRSHSDSTTSTMKQ</sequence>
<reference evidence="2 3" key="1">
    <citation type="submission" date="2017-07" db="EMBL/GenBank/DDBJ databases">
        <authorList>
            <person name="Talla V."/>
            <person name="Backstrom N."/>
        </authorList>
    </citation>
    <scope>NUCLEOTIDE SEQUENCE [LARGE SCALE GENOMIC DNA]</scope>
</reference>
<evidence type="ECO:0000313" key="3">
    <source>
        <dbReference type="Proteomes" id="UP000324832"/>
    </source>
</evidence>
<organism evidence="2 3">
    <name type="scientific">Leptidea sinapis</name>
    <dbReference type="NCBI Taxonomy" id="189913"/>
    <lineage>
        <taxon>Eukaryota</taxon>
        <taxon>Metazoa</taxon>
        <taxon>Ecdysozoa</taxon>
        <taxon>Arthropoda</taxon>
        <taxon>Hexapoda</taxon>
        <taxon>Insecta</taxon>
        <taxon>Pterygota</taxon>
        <taxon>Neoptera</taxon>
        <taxon>Endopterygota</taxon>
        <taxon>Lepidoptera</taxon>
        <taxon>Glossata</taxon>
        <taxon>Ditrysia</taxon>
        <taxon>Papilionoidea</taxon>
        <taxon>Pieridae</taxon>
        <taxon>Dismorphiinae</taxon>
        <taxon>Leptidea</taxon>
    </lineage>
</organism>
<feature type="compositionally biased region" description="Polar residues" evidence="1">
    <location>
        <begin position="31"/>
        <end position="44"/>
    </location>
</feature>
<evidence type="ECO:0000313" key="2">
    <source>
        <dbReference type="EMBL" id="VVC87737.1"/>
    </source>
</evidence>
<keyword evidence="3" id="KW-1185">Reference proteome</keyword>
<protein>
    <submittedName>
        <fullName evidence="2">Uncharacterized protein</fullName>
    </submittedName>
</protein>
<dbReference type="AlphaFoldDB" id="A0A5E4PS89"/>
<dbReference type="Proteomes" id="UP000324832">
    <property type="component" value="Unassembled WGS sequence"/>
</dbReference>